<dbReference type="InParanoid" id="D7TFX7"/>
<sequence>MGQSSSNSTTSALSMTPRNHPWMLHPCSMVPVAMCAEDNYFPGLYGSRFSWNVLILDGDNIVAVCSSPIDIPEMKYGWFAEKITVSDSWSWLDVSSLILRCSEKIRSLLSSPQFSTMKILVKDVSDCLKKASRIPFFEAIFVSSNPRR</sequence>
<dbReference type="PaxDb" id="29760-VIT_00s0153g00010.t01"/>
<organism evidence="4 5">
    <name type="scientific">Vitis vinifera</name>
    <name type="common">Grape</name>
    <dbReference type="NCBI Taxonomy" id="29760"/>
    <lineage>
        <taxon>Eukaryota</taxon>
        <taxon>Viridiplantae</taxon>
        <taxon>Streptophyta</taxon>
        <taxon>Embryophyta</taxon>
        <taxon>Tracheophyta</taxon>
        <taxon>Spermatophyta</taxon>
        <taxon>Magnoliopsida</taxon>
        <taxon>eudicotyledons</taxon>
        <taxon>Gunneridae</taxon>
        <taxon>Pentapetalae</taxon>
        <taxon>rosids</taxon>
        <taxon>Vitales</taxon>
        <taxon>Vitaceae</taxon>
        <taxon>Viteae</taxon>
        <taxon>Vitis</taxon>
    </lineage>
</organism>
<evidence type="ECO:0000313" key="5">
    <source>
        <dbReference type="Proteomes" id="UP000009183"/>
    </source>
</evidence>
<evidence type="ECO:0000259" key="3">
    <source>
        <dbReference type="Pfam" id="PF19283"/>
    </source>
</evidence>
<name>D7TFX7_VITVI</name>
<keyword evidence="2" id="KW-0378">Hydrolase</keyword>
<keyword evidence="5" id="KW-1185">Reference proteome</keyword>
<dbReference type="Proteomes" id="UP000009183">
    <property type="component" value="Unassembled WGS sequence, unordered"/>
</dbReference>
<dbReference type="GO" id="GO:0016787">
    <property type="term" value="F:hydrolase activity"/>
    <property type="evidence" value="ECO:0007669"/>
    <property type="project" value="UniProtKB-KW"/>
</dbReference>
<comment type="similarity">
    <text evidence="1">Belongs to the peptidase S9C family.</text>
</comment>
<proteinExistence type="inferred from homology"/>
<reference evidence="5" key="1">
    <citation type="journal article" date="2007" name="Nature">
        <title>The grapevine genome sequence suggests ancestral hexaploidization in major angiosperm phyla.</title>
        <authorList>
            <consortium name="The French-Italian Public Consortium for Grapevine Genome Characterization."/>
            <person name="Jaillon O."/>
            <person name="Aury J.-M."/>
            <person name="Noel B."/>
            <person name="Policriti A."/>
            <person name="Clepet C."/>
            <person name="Casagrande A."/>
            <person name="Choisne N."/>
            <person name="Aubourg S."/>
            <person name="Vitulo N."/>
            <person name="Jubin C."/>
            <person name="Vezzi A."/>
            <person name="Legeai F."/>
            <person name="Hugueney P."/>
            <person name="Dasilva C."/>
            <person name="Horner D."/>
            <person name="Mica E."/>
            <person name="Jublot D."/>
            <person name="Poulain J."/>
            <person name="Bruyere C."/>
            <person name="Billault A."/>
            <person name="Segurens B."/>
            <person name="Gouyvenoux M."/>
            <person name="Ugarte E."/>
            <person name="Cattonaro F."/>
            <person name="Anthouard V."/>
            <person name="Vico V."/>
            <person name="Del Fabbro C."/>
            <person name="Alaux M."/>
            <person name="Di Gaspero G."/>
            <person name="Dumas V."/>
            <person name="Felice N."/>
            <person name="Paillard S."/>
            <person name="Juman I."/>
            <person name="Moroldo M."/>
            <person name="Scalabrin S."/>
            <person name="Canaguier A."/>
            <person name="Le Clainche I."/>
            <person name="Malacrida G."/>
            <person name="Durand E."/>
            <person name="Pesole G."/>
            <person name="Laucou V."/>
            <person name="Chatelet P."/>
            <person name="Merdinoglu D."/>
            <person name="Delledonne M."/>
            <person name="Pezzotti M."/>
            <person name="Lecharny A."/>
            <person name="Scarpelli C."/>
            <person name="Artiguenave F."/>
            <person name="Pe M.E."/>
            <person name="Valle G."/>
            <person name="Morgante M."/>
            <person name="Caboche M."/>
            <person name="Adam-Blondon A.-F."/>
            <person name="Weissenbach J."/>
            <person name="Quetier F."/>
            <person name="Wincker P."/>
        </authorList>
    </citation>
    <scope>NUCLEOTIDE SEQUENCE [LARGE SCALE GENOMIC DNA]</scope>
    <source>
        <strain evidence="5">cv. Pinot noir / PN40024</strain>
    </source>
</reference>
<dbReference type="HOGENOM" id="CLU_156889_0_0_1"/>
<dbReference type="PANTHER" id="PTHR42776">
    <property type="entry name" value="SERINE PEPTIDASE S9 FAMILY MEMBER"/>
    <property type="match status" value="1"/>
</dbReference>
<dbReference type="Pfam" id="PF19283">
    <property type="entry name" value="APEH_N"/>
    <property type="match status" value="1"/>
</dbReference>
<gene>
    <name evidence="4" type="ORF">VIT_00s0153g00010</name>
</gene>
<evidence type="ECO:0000256" key="1">
    <source>
        <dbReference type="ARBA" id="ARBA00010040"/>
    </source>
</evidence>
<evidence type="ECO:0000313" key="4">
    <source>
        <dbReference type="EMBL" id="CBI29400.3"/>
    </source>
</evidence>
<evidence type="ECO:0000256" key="2">
    <source>
        <dbReference type="ARBA" id="ARBA00022801"/>
    </source>
</evidence>
<dbReference type="InterPro" id="IPR045550">
    <property type="entry name" value="AARE_N"/>
</dbReference>
<dbReference type="EMBL" id="FN595775">
    <property type="protein sequence ID" value="CBI29400.3"/>
    <property type="molecule type" value="Genomic_DNA"/>
</dbReference>
<feature type="domain" description="Acylamino-acid-releasing enzyme N-terminal" evidence="3">
    <location>
        <begin position="47"/>
        <end position="106"/>
    </location>
</feature>
<protein>
    <recommendedName>
        <fullName evidence="3">Acylamino-acid-releasing enzyme N-terminal domain-containing protein</fullName>
    </recommendedName>
</protein>
<dbReference type="STRING" id="29760.D7TFX7"/>
<dbReference type="OrthoDB" id="416344at2759"/>
<accession>D7TFX7</accession>
<dbReference type="AlphaFoldDB" id="D7TFX7"/>
<dbReference type="PANTHER" id="PTHR42776:SF4">
    <property type="entry name" value="ACYLAMINO-ACID-RELEASING ENZYME"/>
    <property type="match status" value="1"/>
</dbReference>
<dbReference type="eggNOG" id="KOG2100">
    <property type="taxonomic scope" value="Eukaryota"/>
</dbReference>